<name>A0A9E1LYK8_9FIRM</name>
<protein>
    <submittedName>
        <fullName evidence="1">Uncharacterized protein</fullName>
    </submittedName>
</protein>
<proteinExistence type="predicted"/>
<accession>A0A9E1LYK8</accession>
<dbReference type="AlphaFoldDB" id="A0A9E1LYK8"/>
<organism evidence="1 2">
    <name type="scientific">Faecalibacterium prausnitzii</name>
    <dbReference type="NCBI Taxonomy" id="853"/>
    <lineage>
        <taxon>Bacteria</taxon>
        <taxon>Bacillati</taxon>
        <taxon>Bacillota</taxon>
        <taxon>Clostridia</taxon>
        <taxon>Eubacteriales</taxon>
        <taxon>Oscillospiraceae</taxon>
        <taxon>Faecalibacterium</taxon>
    </lineage>
</organism>
<gene>
    <name evidence="1" type="ORF">KH315_09430</name>
</gene>
<comment type="caution">
    <text evidence="1">The sequence shown here is derived from an EMBL/GenBank/DDBJ whole genome shotgun (WGS) entry which is preliminary data.</text>
</comment>
<evidence type="ECO:0000313" key="1">
    <source>
        <dbReference type="EMBL" id="MBS6622363.1"/>
    </source>
</evidence>
<evidence type="ECO:0000313" key="2">
    <source>
        <dbReference type="Proteomes" id="UP000811365"/>
    </source>
</evidence>
<dbReference type="Proteomes" id="UP000811365">
    <property type="component" value="Unassembled WGS sequence"/>
</dbReference>
<sequence>MPIKNYTTKVPAVQTVGEIQGILAAHGARKVMMDYAENGKVTAVTFALDCCGSLHGFRLEARPDGVKAVMAKERTKCDDEQAERIAWRNLKDWIAAQVALVETEQATMDELFFPKLIDRNEKTLYEVFQTGQLMLGDGG</sequence>
<reference evidence="1" key="1">
    <citation type="submission" date="2021-02" db="EMBL/GenBank/DDBJ databases">
        <title>Infant gut strain persistence is associated with maternal origin, phylogeny, and functional potential including surface adhesion and iron acquisition.</title>
        <authorList>
            <person name="Lou Y.C."/>
        </authorList>
    </citation>
    <scope>NUCLEOTIDE SEQUENCE</scope>
    <source>
        <strain evidence="1">L2_039_000G1_dasL2_039_000G1_maxbin2.maxbin.077</strain>
    </source>
</reference>
<dbReference type="EMBL" id="JAGZYH010000033">
    <property type="protein sequence ID" value="MBS6622363.1"/>
    <property type="molecule type" value="Genomic_DNA"/>
</dbReference>